<evidence type="ECO:0000313" key="2">
    <source>
        <dbReference type="Proteomes" id="UP001050691"/>
    </source>
</evidence>
<dbReference type="Proteomes" id="UP001050691">
    <property type="component" value="Unassembled WGS sequence"/>
</dbReference>
<dbReference type="AlphaFoldDB" id="A0AAV5AKD2"/>
<sequence>MGTATLVNGLVATFAGIFSNHIVERSQSFKTPFYASSVSLLLGWLAIQFLWDENYGSDAVTGLFQGKRLWTAFGILKRAQSPPYLLPSTLPDRI</sequence>
<accession>A0AAV5AKD2</accession>
<protein>
    <recommendedName>
        <fullName evidence="3">GDT1 family protein</fullName>
    </recommendedName>
</protein>
<keyword evidence="2" id="KW-1185">Reference proteome</keyword>
<evidence type="ECO:0000313" key="1">
    <source>
        <dbReference type="EMBL" id="GJJ13153.1"/>
    </source>
</evidence>
<name>A0AAV5AKD2_9AGAM</name>
<organism evidence="1 2">
    <name type="scientific">Clathrus columnatus</name>
    <dbReference type="NCBI Taxonomy" id="1419009"/>
    <lineage>
        <taxon>Eukaryota</taxon>
        <taxon>Fungi</taxon>
        <taxon>Dikarya</taxon>
        <taxon>Basidiomycota</taxon>
        <taxon>Agaricomycotina</taxon>
        <taxon>Agaricomycetes</taxon>
        <taxon>Phallomycetidae</taxon>
        <taxon>Phallales</taxon>
        <taxon>Clathraceae</taxon>
        <taxon>Clathrus</taxon>
    </lineage>
</organism>
<gene>
    <name evidence="1" type="ORF">Clacol_007404</name>
</gene>
<proteinExistence type="predicted"/>
<evidence type="ECO:0008006" key="3">
    <source>
        <dbReference type="Google" id="ProtNLM"/>
    </source>
</evidence>
<reference evidence="1" key="1">
    <citation type="submission" date="2021-10" db="EMBL/GenBank/DDBJ databases">
        <title>De novo Genome Assembly of Clathrus columnatus (Basidiomycota, Fungi) Using Illumina and Nanopore Sequence Data.</title>
        <authorList>
            <person name="Ogiso-Tanaka E."/>
            <person name="Itagaki H."/>
            <person name="Hosoya T."/>
            <person name="Hosaka K."/>
        </authorList>
    </citation>
    <scope>NUCLEOTIDE SEQUENCE</scope>
    <source>
        <strain evidence="1">MO-923</strain>
    </source>
</reference>
<comment type="caution">
    <text evidence="1">The sequence shown here is derived from an EMBL/GenBank/DDBJ whole genome shotgun (WGS) entry which is preliminary data.</text>
</comment>
<dbReference type="EMBL" id="BPWL01000008">
    <property type="protein sequence ID" value="GJJ13153.1"/>
    <property type="molecule type" value="Genomic_DNA"/>
</dbReference>